<evidence type="ECO:0000313" key="2">
    <source>
        <dbReference type="EMBL" id="SKC62163.1"/>
    </source>
</evidence>
<dbReference type="AlphaFoldDB" id="A0A1T5KEP0"/>
<sequence length="78" mass="8901">MNVIKGDLGDIINENKKLNTFYDKANDKIADLQAQNRDLVEFVQDFYGVIIKDNSSVEGYEKLIVKSIELLDKHEGVQ</sequence>
<feature type="coiled-coil region" evidence="1">
    <location>
        <begin position="15"/>
        <end position="42"/>
    </location>
</feature>
<evidence type="ECO:0000313" key="3">
    <source>
        <dbReference type="Proteomes" id="UP000190285"/>
    </source>
</evidence>
<dbReference type="STRING" id="36842.SAMN02194393_01739"/>
<name>A0A1T5KEP0_9FIRM</name>
<keyword evidence="1" id="KW-0175">Coiled coil</keyword>
<accession>A0A1T5KEP0</accession>
<protein>
    <submittedName>
        <fullName evidence="2">Uncharacterized protein</fullName>
    </submittedName>
</protein>
<dbReference type="RefSeq" id="WP_079490916.1">
    <property type="nucleotide sequence ID" value="NZ_FUZT01000004.1"/>
</dbReference>
<dbReference type="Proteomes" id="UP000190285">
    <property type="component" value="Unassembled WGS sequence"/>
</dbReference>
<gene>
    <name evidence="2" type="ORF">SAMN02194393_01739</name>
</gene>
<proteinExistence type="predicted"/>
<keyword evidence="3" id="KW-1185">Reference proteome</keyword>
<evidence type="ECO:0000256" key="1">
    <source>
        <dbReference type="SAM" id="Coils"/>
    </source>
</evidence>
<reference evidence="2 3" key="1">
    <citation type="submission" date="2017-02" db="EMBL/GenBank/DDBJ databases">
        <authorList>
            <person name="Peterson S.W."/>
        </authorList>
    </citation>
    <scope>NUCLEOTIDE SEQUENCE [LARGE SCALE GENOMIC DNA]</scope>
    <source>
        <strain evidence="2 3">M1</strain>
    </source>
</reference>
<dbReference type="EMBL" id="FUZT01000004">
    <property type="protein sequence ID" value="SKC62163.1"/>
    <property type="molecule type" value="Genomic_DNA"/>
</dbReference>
<organism evidence="2 3">
    <name type="scientific">Maledivibacter halophilus</name>
    <dbReference type="NCBI Taxonomy" id="36842"/>
    <lineage>
        <taxon>Bacteria</taxon>
        <taxon>Bacillati</taxon>
        <taxon>Bacillota</taxon>
        <taxon>Clostridia</taxon>
        <taxon>Peptostreptococcales</taxon>
        <taxon>Caminicellaceae</taxon>
        <taxon>Maledivibacter</taxon>
    </lineage>
</organism>